<dbReference type="EMBL" id="BMYX01000018">
    <property type="protein sequence ID" value="GGY23439.1"/>
    <property type="molecule type" value="Genomic_DNA"/>
</dbReference>
<reference evidence="2" key="2">
    <citation type="submission" date="2020-09" db="EMBL/GenBank/DDBJ databases">
        <authorList>
            <person name="Sun Q."/>
            <person name="Kim S."/>
        </authorList>
    </citation>
    <scope>NUCLEOTIDE SEQUENCE</scope>
    <source>
        <strain evidence="2">KCTC 32182</strain>
    </source>
</reference>
<organism evidence="2 3">
    <name type="scientific">Paludibacterium paludis</name>
    <dbReference type="NCBI Taxonomy" id="1225769"/>
    <lineage>
        <taxon>Bacteria</taxon>
        <taxon>Pseudomonadati</taxon>
        <taxon>Pseudomonadota</taxon>
        <taxon>Betaproteobacteria</taxon>
        <taxon>Neisseriales</taxon>
        <taxon>Chromobacteriaceae</taxon>
        <taxon>Paludibacterium</taxon>
    </lineage>
</organism>
<keyword evidence="3" id="KW-1185">Reference proteome</keyword>
<dbReference type="PANTHER" id="PTHR34821">
    <property type="entry name" value="INNER MEMBRANE PROTEIN YDCZ"/>
    <property type="match status" value="1"/>
</dbReference>
<protein>
    <submittedName>
        <fullName evidence="2">Membrane protein</fullName>
    </submittedName>
</protein>
<feature type="transmembrane region" description="Helical" evidence="1">
    <location>
        <begin position="120"/>
        <end position="138"/>
    </location>
</feature>
<name>A0A918UAP1_9NEIS</name>
<feature type="transmembrane region" description="Helical" evidence="1">
    <location>
        <begin position="90"/>
        <end position="108"/>
    </location>
</feature>
<sequence length="156" mass="16735">MGMCMFWALLNGMVIALGRAVNGRLSLSAGPFRASLWNHWVGFLLLSLMLMVLGRPDAGLAPRNLDAYLGGVFGALFVAVNSFVFTRLGAMRASLLVIGGQMLFAVLLDWRHQQQAPDLIRCLGVLMLLLGMYLSGVAKQRRAVMKPGVTAVGSGG</sequence>
<dbReference type="InterPro" id="IPR037185">
    <property type="entry name" value="EmrE-like"/>
</dbReference>
<feature type="transmembrane region" description="Helical" evidence="1">
    <location>
        <begin position="65"/>
        <end position="84"/>
    </location>
</feature>
<evidence type="ECO:0000313" key="3">
    <source>
        <dbReference type="Proteomes" id="UP000645257"/>
    </source>
</evidence>
<dbReference type="Proteomes" id="UP000645257">
    <property type="component" value="Unassembled WGS sequence"/>
</dbReference>
<gene>
    <name evidence="2" type="ORF">GCM10011289_29060</name>
</gene>
<evidence type="ECO:0000313" key="2">
    <source>
        <dbReference type="EMBL" id="GGY23439.1"/>
    </source>
</evidence>
<keyword evidence="1" id="KW-0812">Transmembrane</keyword>
<dbReference type="AlphaFoldDB" id="A0A918UAP1"/>
<dbReference type="InterPro" id="IPR006750">
    <property type="entry name" value="YdcZ"/>
</dbReference>
<comment type="caution">
    <text evidence="2">The sequence shown here is derived from an EMBL/GenBank/DDBJ whole genome shotgun (WGS) entry which is preliminary data.</text>
</comment>
<dbReference type="SUPFAM" id="SSF103481">
    <property type="entry name" value="Multidrug resistance efflux transporter EmrE"/>
    <property type="match status" value="1"/>
</dbReference>
<accession>A0A918UAP1</accession>
<evidence type="ECO:0000256" key="1">
    <source>
        <dbReference type="SAM" id="Phobius"/>
    </source>
</evidence>
<reference evidence="2" key="1">
    <citation type="journal article" date="2014" name="Int. J. Syst. Evol. Microbiol.">
        <title>Complete genome sequence of Corynebacterium casei LMG S-19264T (=DSM 44701T), isolated from a smear-ripened cheese.</title>
        <authorList>
            <consortium name="US DOE Joint Genome Institute (JGI-PGF)"/>
            <person name="Walter F."/>
            <person name="Albersmeier A."/>
            <person name="Kalinowski J."/>
            <person name="Ruckert C."/>
        </authorList>
    </citation>
    <scope>NUCLEOTIDE SEQUENCE</scope>
    <source>
        <strain evidence="2">KCTC 32182</strain>
    </source>
</reference>
<keyword evidence="1" id="KW-0472">Membrane</keyword>
<feature type="transmembrane region" description="Helical" evidence="1">
    <location>
        <begin position="36"/>
        <end position="53"/>
    </location>
</feature>
<dbReference type="Pfam" id="PF04657">
    <property type="entry name" value="DMT_YdcZ"/>
    <property type="match status" value="1"/>
</dbReference>
<keyword evidence="1" id="KW-1133">Transmembrane helix</keyword>
<dbReference type="GO" id="GO:0005886">
    <property type="term" value="C:plasma membrane"/>
    <property type="evidence" value="ECO:0007669"/>
    <property type="project" value="TreeGrafter"/>
</dbReference>
<proteinExistence type="predicted"/>
<dbReference type="PANTHER" id="PTHR34821:SF2">
    <property type="entry name" value="INNER MEMBRANE PROTEIN YDCZ"/>
    <property type="match status" value="1"/>
</dbReference>